<evidence type="ECO:0000313" key="2">
    <source>
        <dbReference type="EMBL" id="KKL58978.1"/>
    </source>
</evidence>
<proteinExistence type="predicted"/>
<reference evidence="2" key="1">
    <citation type="journal article" date="2015" name="Nature">
        <title>Complex archaea that bridge the gap between prokaryotes and eukaryotes.</title>
        <authorList>
            <person name="Spang A."/>
            <person name="Saw J.H."/>
            <person name="Jorgensen S.L."/>
            <person name="Zaremba-Niedzwiedzka K."/>
            <person name="Martijn J."/>
            <person name="Lind A.E."/>
            <person name="van Eijk R."/>
            <person name="Schleper C."/>
            <person name="Guy L."/>
            <person name="Ettema T.J."/>
        </authorList>
    </citation>
    <scope>NUCLEOTIDE SEQUENCE</scope>
</reference>
<evidence type="ECO:0000256" key="1">
    <source>
        <dbReference type="SAM" id="MobiDB-lite"/>
    </source>
</evidence>
<accession>A0A0F9DB92</accession>
<dbReference type="AlphaFoldDB" id="A0A0F9DB92"/>
<feature type="region of interest" description="Disordered" evidence="1">
    <location>
        <begin position="145"/>
        <end position="184"/>
    </location>
</feature>
<name>A0A0F9DB92_9ZZZZ</name>
<feature type="compositionally biased region" description="Pro residues" evidence="1">
    <location>
        <begin position="161"/>
        <end position="175"/>
    </location>
</feature>
<organism evidence="2">
    <name type="scientific">marine sediment metagenome</name>
    <dbReference type="NCBI Taxonomy" id="412755"/>
    <lineage>
        <taxon>unclassified sequences</taxon>
        <taxon>metagenomes</taxon>
        <taxon>ecological metagenomes</taxon>
    </lineage>
</organism>
<gene>
    <name evidence="2" type="ORF">LCGC14_2219950</name>
</gene>
<dbReference type="EMBL" id="LAZR01029639">
    <property type="protein sequence ID" value="KKL58978.1"/>
    <property type="molecule type" value="Genomic_DNA"/>
</dbReference>
<comment type="caution">
    <text evidence="2">The sequence shown here is derived from an EMBL/GenBank/DDBJ whole genome shotgun (WGS) entry which is preliminary data.</text>
</comment>
<sequence length="202" mass="22671">MAYDYRAELERLQGKLFPQMFGAAGVESLKWTNLPETLQVYQHSGYEEPRPLYTAQWQLDRSREAAERLVEAGFWTEESPYYKYFTSLKLGQEPNAPAELRLRPREKYDDWVKRLVAAGYRPATGAAGPGAVELSILQTRAKAGEEVPSYGRSIPTQPTQPTVPTPQPAYQPTPTPQISFAPATPQQPLSTYYSLSVNILSS</sequence>
<protein>
    <submittedName>
        <fullName evidence="2">Uncharacterized protein</fullName>
    </submittedName>
</protein>